<dbReference type="Pfam" id="PF00593">
    <property type="entry name" value="TonB_dep_Rec_b-barrel"/>
    <property type="match status" value="1"/>
</dbReference>
<keyword evidence="7 10" id="KW-0472">Membrane</keyword>
<gene>
    <name evidence="15" type="ORF">ACFO6W_25540</name>
</gene>
<evidence type="ECO:0000256" key="4">
    <source>
        <dbReference type="ARBA" id="ARBA00022692"/>
    </source>
</evidence>
<evidence type="ECO:0000256" key="5">
    <source>
        <dbReference type="ARBA" id="ARBA00022729"/>
    </source>
</evidence>
<evidence type="ECO:0000256" key="7">
    <source>
        <dbReference type="ARBA" id="ARBA00023136"/>
    </source>
</evidence>
<evidence type="ECO:0000256" key="9">
    <source>
        <dbReference type="ARBA" id="ARBA00023237"/>
    </source>
</evidence>
<dbReference type="InterPro" id="IPR008969">
    <property type="entry name" value="CarboxyPept-like_regulatory"/>
</dbReference>
<keyword evidence="2 10" id="KW-0813">Transport</keyword>
<dbReference type="Proteomes" id="UP001596023">
    <property type="component" value="Unassembled WGS sequence"/>
</dbReference>
<sequence length="981" mass="108108">MMMNLKRFSKYACLMILSVVCLINSAYAQNRITVKGTVVDQNKEPLIGVSIVPSNPALGTVTDQDGNFTLQASAGEILTFSYVGYNTLKEAATPDMNIQLQENMVALDAVVVVGVGYGTMRKSDLTGSITSVSAEDLKKGVITSAEQLLQGKVAGLTVSQATGDPTQGSNMRLRGGTSLSASNNPLIVVDGIPGVDMNTIQPNEIASIDVLKDASAAAIYGSRGANGVIIVTTNRGTSNFSMNYNGYLAISSVAKNLDLLSANQWRQYVRDNNVTSAVDYGGDTDWQKELQRTAVSHSHNLSFSNGGKQSGVRASLSYMDTQGVIRTSALSRLAGSLSAFQYGLNNRLKLEVSLNANKDSYNPVDIRIYERAYNMNPTLPVMQNGEYTQIGGTNNNNPVEVLNNRKDDQTRTRLLGYAKAELEIIEGLKGAVNASYEYNSHQERFYTPSYAFFGIADKGYGRRRLGDYTNTQAETYLTYDKKFAGIHKLNVMGGYSYLKNMYEGFAAERRGFDTDIFGYNNLAAGNTLGLGDASSYKGTSKLISFFGRVNYVLSDRYMFTGTVRRDGSSRFGDNHKWGTFPSVSAAWRISEESFMEGTRGWLDNLKLRLGFGITGNQDGIDSYKSLSLMGTIGGGAYYDQASDSWKQSYGIVQNANPDLKWESTAQTNVGIDFAFLNRFNVTIDGYIKKTSDLLYTYPVPQPPYLYHEMMANVGDLENKGIEFTLGANIINTKDFTWNGNFTLAYNKQKVTKLSNDKYQTEAVSYGNLHGLTGMTGVYTQTLREGYAVGTFWGPKCLGIDEDGKYILNKDEKGELIYEDLGNAQPKLTMGFGLDFRYRDFDLNIAGYGLFGQKILNAQGMVISSMGRLPGSNIPDAWLNKGIADSPIFSDYWIEKGDFFRLQSVTLGYTLPVKNNWFSKIRVYATAENLFTLTRYDGMDPEVNYSGLLSPGIDKSIGESRDGDNYYYPRARTISFGINLSF</sequence>
<keyword evidence="8" id="KW-0675">Receptor</keyword>
<dbReference type="Gene3D" id="2.170.130.10">
    <property type="entry name" value="TonB-dependent receptor, plug domain"/>
    <property type="match status" value="1"/>
</dbReference>
<evidence type="ECO:0000256" key="6">
    <source>
        <dbReference type="ARBA" id="ARBA00023077"/>
    </source>
</evidence>
<dbReference type="PROSITE" id="PS52016">
    <property type="entry name" value="TONB_DEPENDENT_REC_3"/>
    <property type="match status" value="1"/>
</dbReference>
<evidence type="ECO:0000256" key="11">
    <source>
        <dbReference type="RuleBase" id="RU003357"/>
    </source>
</evidence>
<evidence type="ECO:0000259" key="14">
    <source>
        <dbReference type="Pfam" id="PF07715"/>
    </source>
</evidence>
<dbReference type="PANTHER" id="PTHR30069:SF29">
    <property type="entry name" value="HEMOGLOBIN AND HEMOGLOBIN-HAPTOGLOBIN-BINDING PROTEIN 1-RELATED"/>
    <property type="match status" value="1"/>
</dbReference>
<dbReference type="InterPro" id="IPR039426">
    <property type="entry name" value="TonB-dep_rcpt-like"/>
</dbReference>
<dbReference type="NCBIfam" id="TIGR04056">
    <property type="entry name" value="OMP_RagA_SusC"/>
    <property type="match status" value="1"/>
</dbReference>
<dbReference type="NCBIfam" id="TIGR04057">
    <property type="entry name" value="SusC_RagA_signa"/>
    <property type="match status" value="1"/>
</dbReference>
<dbReference type="Gene3D" id="2.40.170.20">
    <property type="entry name" value="TonB-dependent receptor, beta-barrel domain"/>
    <property type="match status" value="1"/>
</dbReference>
<dbReference type="InterPro" id="IPR036942">
    <property type="entry name" value="Beta-barrel_TonB_sf"/>
</dbReference>
<feature type="signal peptide" evidence="12">
    <location>
        <begin position="1"/>
        <end position="28"/>
    </location>
</feature>
<name>A0ABV9L3F6_9BACT</name>
<accession>A0ABV9L3F6</accession>
<dbReference type="InterPro" id="IPR000531">
    <property type="entry name" value="Beta-barrel_TonB"/>
</dbReference>
<organism evidence="15 16">
    <name type="scientific">Dysgonomonas termitidis</name>
    <dbReference type="NCBI Taxonomy" id="1516126"/>
    <lineage>
        <taxon>Bacteria</taxon>
        <taxon>Pseudomonadati</taxon>
        <taxon>Bacteroidota</taxon>
        <taxon>Bacteroidia</taxon>
        <taxon>Bacteroidales</taxon>
        <taxon>Dysgonomonadaceae</taxon>
        <taxon>Dysgonomonas</taxon>
    </lineage>
</organism>
<keyword evidence="4 10" id="KW-0812">Transmembrane</keyword>
<dbReference type="Gene3D" id="2.60.40.1120">
    <property type="entry name" value="Carboxypeptidase-like, regulatory domain"/>
    <property type="match status" value="1"/>
</dbReference>
<keyword evidence="5 12" id="KW-0732">Signal</keyword>
<comment type="caution">
    <text evidence="15">The sequence shown here is derived from an EMBL/GenBank/DDBJ whole genome shotgun (WGS) entry which is preliminary data.</text>
</comment>
<dbReference type="Pfam" id="PF07715">
    <property type="entry name" value="Plug"/>
    <property type="match status" value="1"/>
</dbReference>
<dbReference type="EMBL" id="JBHSGN010000169">
    <property type="protein sequence ID" value="MFC4677049.1"/>
    <property type="molecule type" value="Genomic_DNA"/>
</dbReference>
<dbReference type="InterPro" id="IPR023996">
    <property type="entry name" value="TonB-dep_OMP_SusC/RagA"/>
</dbReference>
<evidence type="ECO:0000256" key="8">
    <source>
        <dbReference type="ARBA" id="ARBA00023170"/>
    </source>
</evidence>
<evidence type="ECO:0000256" key="10">
    <source>
        <dbReference type="PROSITE-ProRule" id="PRU01360"/>
    </source>
</evidence>
<evidence type="ECO:0000256" key="12">
    <source>
        <dbReference type="SAM" id="SignalP"/>
    </source>
</evidence>
<feature type="chain" id="PRO_5047225107" evidence="12">
    <location>
        <begin position="29"/>
        <end position="981"/>
    </location>
</feature>
<protein>
    <submittedName>
        <fullName evidence="15">SusC/RagA family TonB-linked outer membrane protein</fullName>
    </submittedName>
</protein>
<dbReference type="RefSeq" id="WP_380001856.1">
    <property type="nucleotide sequence ID" value="NZ_JBHSGN010000169.1"/>
</dbReference>
<evidence type="ECO:0000313" key="16">
    <source>
        <dbReference type="Proteomes" id="UP001596023"/>
    </source>
</evidence>
<evidence type="ECO:0000259" key="13">
    <source>
        <dbReference type="Pfam" id="PF00593"/>
    </source>
</evidence>
<dbReference type="Pfam" id="PF13715">
    <property type="entry name" value="CarbopepD_reg_2"/>
    <property type="match status" value="1"/>
</dbReference>
<keyword evidence="9 10" id="KW-0998">Cell outer membrane</keyword>
<keyword evidence="16" id="KW-1185">Reference proteome</keyword>
<evidence type="ECO:0000256" key="3">
    <source>
        <dbReference type="ARBA" id="ARBA00022452"/>
    </source>
</evidence>
<dbReference type="PANTHER" id="PTHR30069">
    <property type="entry name" value="TONB-DEPENDENT OUTER MEMBRANE RECEPTOR"/>
    <property type="match status" value="1"/>
</dbReference>
<evidence type="ECO:0000256" key="2">
    <source>
        <dbReference type="ARBA" id="ARBA00022448"/>
    </source>
</evidence>
<evidence type="ECO:0000313" key="15">
    <source>
        <dbReference type="EMBL" id="MFC4677049.1"/>
    </source>
</evidence>
<evidence type="ECO:0000256" key="1">
    <source>
        <dbReference type="ARBA" id="ARBA00004571"/>
    </source>
</evidence>
<feature type="domain" description="TonB-dependent receptor plug" evidence="14">
    <location>
        <begin position="122"/>
        <end position="228"/>
    </location>
</feature>
<dbReference type="InterPro" id="IPR023997">
    <property type="entry name" value="TonB-dep_OMP_SusC/RagA_CS"/>
</dbReference>
<dbReference type="SUPFAM" id="SSF56935">
    <property type="entry name" value="Porins"/>
    <property type="match status" value="1"/>
</dbReference>
<feature type="domain" description="TonB-dependent receptor-like beta-barrel" evidence="13">
    <location>
        <begin position="381"/>
        <end position="929"/>
    </location>
</feature>
<dbReference type="SUPFAM" id="SSF49464">
    <property type="entry name" value="Carboxypeptidase regulatory domain-like"/>
    <property type="match status" value="1"/>
</dbReference>
<dbReference type="InterPro" id="IPR037066">
    <property type="entry name" value="Plug_dom_sf"/>
</dbReference>
<comment type="similarity">
    <text evidence="10 11">Belongs to the TonB-dependent receptor family.</text>
</comment>
<dbReference type="InterPro" id="IPR012910">
    <property type="entry name" value="Plug_dom"/>
</dbReference>
<proteinExistence type="inferred from homology"/>
<keyword evidence="6 11" id="KW-0798">TonB box</keyword>
<comment type="subcellular location">
    <subcellularLocation>
        <location evidence="1 10">Cell outer membrane</location>
        <topology evidence="1 10">Multi-pass membrane protein</topology>
    </subcellularLocation>
</comment>
<reference evidence="16" key="1">
    <citation type="journal article" date="2019" name="Int. J. Syst. Evol. Microbiol.">
        <title>The Global Catalogue of Microorganisms (GCM) 10K type strain sequencing project: providing services to taxonomists for standard genome sequencing and annotation.</title>
        <authorList>
            <consortium name="The Broad Institute Genomics Platform"/>
            <consortium name="The Broad Institute Genome Sequencing Center for Infectious Disease"/>
            <person name="Wu L."/>
            <person name="Ma J."/>
        </authorList>
    </citation>
    <scope>NUCLEOTIDE SEQUENCE [LARGE SCALE GENOMIC DNA]</scope>
    <source>
        <strain evidence="16">CCUG 66188</strain>
    </source>
</reference>
<keyword evidence="3 10" id="KW-1134">Transmembrane beta strand</keyword>